<accession>A0AAD6C107</accession>
<evidence type="ECO:0000259" key="7">
    <source>
        <dbReference type="PROSITE" id="PS50048"/>
    </source>
</evidence>
<dbReference type="AlphaFoldDB" id="A0AAD6C107"/>
<evidence type="ECO:0000313" key="8">
    <source>
        <dbReference type="EMBL" id="KAJ5443521.1"/>
    </source>
</evidence>
<evidence type="ECO:0000256" key="2">
    <source>
        <dbReference type="ARBA" id="ARBA00023015"/>
    </source>
</evidence>
<keyword evidence="9" id="KW-1185">Reference proteome</keyword>
<organism evidence="8 9">
    <name type="scientific">Penicillium daleae</name>
    <dbReference type="NCBI Taxonomy" id="63821"/>
    <lineage>
        <taxon>Eukaryota</taxon>
        <taxon>Fungi</taxon>
        <taxon>Dikarya</taxon>
        <taxon>Ascomycota</taxon>
        <taxon>Pezizomycotina</taxon>
        <taxon>Eurotiomycetes</taxon>
        <taxon>Eurotiomycetidae</taxon>
        <taxon>Eurotiales</taxon>
        <taxon>Aspergillaceae</taxon>
        <taxon>Penicillium</taxon>
    </lineage>
</organism>
<dbReference type="GO" id="GO:0006351">
    <property type="term" value="P:DNA-templated transcription"/>
    <property type="evidence" value="ECO:0007669"/>
    <property type="project" value="InterPro"/>
</dbReference>
<dbReference type="InterPro" id="IPR001138">
    <property type="entry name" value="Zn2Cys6_DnaBD"/>
</dbReference>
<dbReference type="GO" id="GO:0008270">
    <property type="term" value="F:zinc ion binding"/>
    <property type="evidence" value="ECO:0007669"/>
    <property type="project" value="InterPro"/>
</dbReference>
<keyword evidence="3" id="KW-0238">DNA-binding</keyword>
<dbReference type="Pfam" id="PF04082">
    <property type="entry name" value="Fungal_trans"/>
    <property type="match status" value="1"/>
</dbReference>
<reference evidence="8" key="1">
    <citation type="submission" date="2022-12" db="EMBL/GenBank/DDBJ databases">
        <authorList>
            <person name="Petersen C."/>
        </authorList>
    </citation>
    <scope>NUCLEOTIDE SEQUENCE</scope>
    <source>
        <strain evidence="8">IBT 16125</strain>
    </source>
</reference>
<evidence type="ECO:0000256" key="6">
    <source>
        <dbReference type="SAM" id="MobiDB-lite"/>
    </source>
</evidence>
<keyword evidence="4" id="KW-0804">Transcription</keyword>
<keyword evidence="2" id="KW-0805">Transcription regulation</keyword>
<sequence>MDSHSDSPRKRIRLSFACNYCRSKKTRCDEEQPCRNCRQADVECITTDKRRAGALVSSRRRTVTAESPSQQGNPRTPESHLSATTPSASQDRPRLWSQCWGREGWKTGRLPIMPRFVGASAVELMTEWLDMAFYRLKGSKTHALSPLVNQDFAANIPDKAPGLPSPEEVQAYMNNFSDTLGQLFPFLDRNIPELSFMAETLESMARPSQLSGVPQRALVYLMITAGMMAMPASEGSQSLISSYIAYCNSLLGHIVATRSLKSVQAILLFAMVLRSCDKIAWAWDILTMGVSMAQSIGINQVRSPSSTPAGSNNQDFRTWWCMYVFEKILAFELGRPSMVWDRDLSGTLAGSVPIEVQHDSDQQFWQASISLANMLHELQERSAKAWRREAWLPQTVEQAIEEKLQTGGELLILLTEWQQNLANDLKIRSTAMPSSSNGARSAFLAYYYNLGVILVHRSTLLVDPNELREVVERFAPDKPWRQRLLSGPSMVTESAREMIRLFVPLIDSGIPNYLTLMTSPLAAVYALAVSIVREQKSLLVRSDFELMKAGMQISRQHYRKHGTVNNFDDILLDLEEYISHLLEAPIPNQLELTSLSSANPLINDSPIDDSMSFTSLAAQWGPSALDWAGWDWNDLSHLFQHSE</sequence>
<dbReference type="PANTHER" id="PTHR46910">
    <property type="entry name" value="TRANSCRIPTION FACTOR PDR1"/>
    <property type="match status" value="1"/>
</dbReference>
<dbReference type="Proteomes" id="UP001213681">
    <property type="component" value="Unassembled WGS sequence"/>
</dbReference>
<feature type="region of interest" description="Disordered" evidence="6">
    <location>
        <begin position="55"/>
        <end position="94"/>
    </location>
</feature>
<protein>
    <recommendedName>
        <fullName evidence="7">Zn(2)-C6 fungal-type domain-containing protein</fullName>
    </recommendedName>
</protein>
<evidence type="ECO:0000313" key="9">
    <source>
        <dbReference type="Proteomes" id="UP001213681"/>
    </source>
</evidence>
<comment type="caution">
    <text evidence="8">The sequence shown here is derived from an EMBL/GenBank/DDBJ whole genome shotgun (WGS) entry which is preliminary data.</text>
</comment>
<dbReference type="PANTHER" id="PTHR46910:SF33">
    <property type="entry name" value="ZN(II)2CYS6 TRANSCRIPTION FACTOR (EUROFUNG)"/>
    <property type="match status" value="1"/>
</dbReference>
<dbReference type="Gene3D" id="4.10.240.10">
    <property type="entry name" value="Zn(2)-C6 fungal-type DNA-binding domain"/>
    <property type="match status" value="1"/>
</dbReference>
<dbReference type="PROSITE" id="PS50048">
    <property type="entry name" value="ZN2_CY6_FUNGAL_2"/>
    <property type="match status" value="1"/>
</dbReference>
<evidence type="ECO:0000256" key="1">
    <source>
        <dbReference type="ARBA" id="ARBA00022723"/>
    </source>
</evidence>
<keyword evidence="1" id="KW-0479">Metal-binding</keyword>
<reference evidence="8" key="2">
    <citation type="journal article" date="2023" name="IMA Fungus">
        <title>Comparative genomic study of the Penicillium genus elucidates a diverse pangenome and 15 lateral gene transfer events.</title>
        <authorList>
            <person name="Petersen C."/>
            <person name="Sorensen T."/>
            <person name="Nielsen M.R."/>
            <person name="Sondergaard T.E."/>
            <person name="Sorensen J.L."/>
            <person name="Fitzpatrick D.A."/>
            <person name="Frisvad J.C."/>
            <person name="Nielsen K.L."/>
        </authorList>
    </citation>
    <scope>NUCLEOTIDE SEQUENCE</scope>
    <source>
        <strain evidence="8">IBT 16125</strain>
    </source>
</reference>
<dbReference type="GO" id="GO:0003677">
    <property type="term" value="F:DNA binding"/>
    <property type="evidence" value="ECO:0007669"/>
    <property type="project" value="UniProtKB-KW"/>
</dbReference>
<evidence type="ECO:0000256" key="4">
    <source>
        <dbReference type="ARBA" id="ARBA00023163"/>
    </source>
</evidence>
<dbReference type="EMBL" id="JAPVEA010000007">
    <property type="protein sequence ID" value="KAJ5443521.1"/>
    <property type="molecule type" value="Genomic_DNA"/>
</dbReference>
<feature type="domain" description="Zn(2)-C6 fungal-type" evidence="7">
    <location>
        <begin position="17"/>
        <end position="46"/>
    </location>
</feature>
<gene>
    <name evidence="8" type="ORF">N7458_007393</name>
</gene>
<keyword evidence="5" id="KW-0539">Nucleus</keyword>
<evidence type="ECO:0000256" key="5">
    <source>
        <dbReference type="ARBA" id="ARBA00023242"/>
    </source>
</evidence>
<feature type="compositionally biased region" description="Polar residues" evidence="6">
    <location>
        <begin position="64"/>
        <end position="90"/>
    </location>
</feature>
<dbReference type="GO" id="GO:0000981">
    <property type="term" value="F:DNA-binding transcription factor activity, RNA polymerase II-specific"/>
    <property type="evidence" value="ECO:0007669"/>
    <property type="project" value="InterPro"/>
</dbReference>
<dbReference type="InterPro" id="IPR036864">
    <property type="entry name" value="Zn2-C6_fun-type_DNA-bd_sf"/>
</dbReference>
<dbReference type="InterPro" id="IPR050987">
    <property type="entry name" value="AtrR-like"/>
</dbReference>
<dbReference type="PROSITE" id="PS00463">
    <property type="entry name" value="ZN2_CY6_FUNGAL_1"/>
    <property type="match status" value="1"/>
</dbReference>
<name>A0AAD6C107_9EURO</name>
<dbReference type="CDD" id="cd12148">
    <property type="entry name" value="fungal_TF_MHR"/>
    <property type="match status" value="1"/>
</dbReference>
<dbReference type="InterPro" id="IPR007219">
    <property type="entry name" value="XnlR_reg_dom"/>
</dbReference>
<dbReference type="CDD" id="cd00067">
    <property type="entry name" value="GAL4"/>
    <property type="match status" value="1"/>
</dbReference>
<proteinExistence type="predicted"/>
<dbReference type="Pfam" id="PF00172">
    <property type="entry name" value="Zn_clus"/>
    <property type="match status" value="1"/>
</dbReference>
<dbReference type="SUPFAM" id="SSF57701">
    <property type="entry name" value="Zn2/Cys6 DNA-binding domain"/>
    <property type="match status" value="1"/>
</dbReference>
<dbReference type="GeneID" id="81601018"/>
<dbReference type="SMART" id="SM00066">
    <property type="entry name" value="GAL4"/>
    <property type="match status" value="1"/>
</dbReference>
<dbReference type="RefSeq" id="XP_056763601.1">
    <property type="nucleotide sequence ID" value="XM_056910775.1"/>
</dbReference>
<evidence type="ECO:0000256" key="3">
    <source>
        <dbReference type="ARBA" id="ARBA00023125"/>
    </source>
</evidence>
<dbReference type="SMART" id="SM00906">
    <property type="entry name" value="Fungal_trans"/>
    <property type="match status" value="1"/>
</dbReference>